<dbReference type="AlphaFoldDB" id="A0AAV2J3X4"/>
<proteinExistence type="predicted"/>
<reference evidence="1 2" key="1">
    <citation type="submission" date="2024-04" db="EMBL/GenBank/DDBJ databases">
        <authorList>
            <person name="Waldvogel A.-M."/>
            <person name="Schoenle A."/>
        </authorList>
    </citation>
    <scope>NUCLEOTIDE SEQUENCE [LARGE SCALE GENOMIC DNA]</scope>
</reference>
<dbReference type="EMBL" id="OZ035832">
    <property type="protein sequence ID" value="CAL1572234.1"/>
    <property type="molecule type" value="Genomic_DNA"/>
</dbReference>
<gene>
    <name evidence="1" type="ORF">KC01_LOCUS4277</name>
</gene>
<protein>
    <submittedName>
        <fullName evidence="1">Uncharacterized protein</fullName>
    </submittedName>
</protein>
<evidence type="ECO:0000313" key="1">
    <source>
        <dbReference type="EMBL" id="CAL1572234.1"/>
    </source>
</evidence>
<accession>A0AAV2J3X4</accession>
<organism evidence="1 2">
    <name type="scientific">Knipowitschia caucasica</name>
    <name type="common">Caucasian dwarf goby</name>
    <name type="synonym">Pomatoschistus caucasicus</name>
    <dbReference type="NCBI Taxonomy" id="637954"/>
    <lineage>
        <taxon>Eukaryota</taxon>
        <taxon>Metazoa</taxon>
        <taxon>Chordata</taxon>
        <taxon>Craniata</taxon>
        <taxon>Vertebrata</taxon>
        <taxon>Euteleostomi</taxon>
        <taxon>Actinopterygii</taxon>
        <taxon>Neopterygii</taxon>
        <taxon>Teleostei</taxon>
        <taxon>Neoteleostei</taxon>
        <taxon>Acanthomorphata</taxon>
        <taxon>Gobiaria</taxon>
        <taxon>Gobiiformes</taxon>
        <taxon>Gobioidei</taxon>
        <taxon>Gobiidae</taxon>
        <taxon>Gobiinae</taxon>
        <taxon>Knipowitschia</taxon>
    </lineage>
</organism>
<dbReference type="Proteomes" id="UP001497482">
    <property type="component" value="Chromosome 10"/>
</dbReference>
<evidence type="ECO:0000313" key="2">
    <source>
        <dbReference type="Proteomes" id="UP001497482"/>
    </source>
</evidence>
<sequence length="119" mass="12418">MVAMFEAIADRKTPTGRIGAREVQEQRVFQQENREVGIGGCSSRSGRDGGLFTSAQVAKERWGVVLVAQGEMGGSSSRQGEMGGCSSRSGRDGGVVLVAFLQGEDGGCSSRQGEDGGLF</sequence>
<keyword evidence="2" id="KW-1185">Reference proteome</keyword>
<name>A0AAV2J3X4_KNICA</name>